<dbReference type="AlphaFoldDB" id="A0A4R2KMB0"/>
<dbReference type="GO" id="GO:0009249">
    <property type="term" value="P:protein lipoylation"/>
    <property type="evidence" value="ECO:0007669"/>
    <property type="project" value="InterPro"/>
</dbReference>
<dbReference type="PROSITE" id="PS01313">
    <property type="entry name" value="LIPB"/>
    <property type="match status" value="1"/>
</dbReference>
<dbReference type="SUPFAM" id="SSF55681">
    <property type="entry name" value="Class II aaRS and biotin synthetases"/>
    <property type="match status" value="1"/>
</dbReference>
<proteinExistence type="inferred from homology"/>
<evidence type="ECO:0000256" key="6">
    <source>
        <dbReference type="PIRNR" id="PIRNR016262"/>
    </source>
</evidence>
<dbReference type="OrthoDB" id="9787061at2"/>
<dbReference type="GO" id="GO:0005737">
    <property type="term" value="C:cytoplasm"/>
    <property type="evidence" value="ECO:0007669"/>
    <property type="project" value="UniProtKB-SubCell"/>
</dbReference>
<dbReference type="RefSeq" id="WP_132244629.1">
    <property type="nucleotide sequence ID" value="NZ_SLWV01000009.1"/>
</dbReference>
<dbReference type="PANTHER" id="PTHR10993:SF7">
    <property type="entry name" value="LIPOYLTRANSFERASE 2, MITOCHONDRIAL-RELATED"/>
    <property type="match status" value="1"/>
</dbReference>
<dbReference type="EC" id="2.3.1.181" evidence="5 6"/>
<organism evidence="11 12">
    <name type="scientific">Marinisporobacter balticus</name>
    <dbReference type="NCBI Taxonomy" id="2018667"/>
    <lineage>
        <taxon>Bacteria</taxon>
        <taxon>Bacillati</taxon>
        <taxon>Bacillota</taxon>
        <taxon>Clostridia</taxon>
        <taxon>Peptostreptococcales</taxon>
        <taxon>Thermotaleaceae</taxon>
        <taxon>Marinisporobacter</taxon>
    </lineage>
</organism>
<keyword evidence="3 5" id="KW-0012">Acyltransferase</keyword>
<dbReference type="PROSITE" id="PS51733">
    <property type="entry name" value="BPL_LPL_CATALYTIC"/>
    <property type="match status" value="1"/>
</dbReference>
<dbReference type="UniPathway" id="UPA00538">
    <property type="reaction ID" value="UER00592"/>
</dbReference>
<evidence type="ECO:0000256" key="2">
    <source>
        <dbReference type="ARBA" id="ARBA00022679"/>
    </source>
</evidence>
<comment type="subcellular location">
    <subcellularLocation>
        <location evidence="5">Cytoplasm</location>
    </subcellularLocation>
</comment>
<reference evidence="11 12" key="1">
    <citation type="submission" date="2019-03" db="EMBL/GenBank/DDBJ databases">
        <title>Genomic Encyclopedia of Type Strains, Phase IV (KMG-IV): sequencing the most valuable type-strain genomes for metagenomic binning, comparative biology and taxonomic classification.</title>
        <authorList>
            <person name="Goeker M."/>
        </authorList>
    </citation>
    <scope>NUCLEOTIDE SEQUENCE [LARGE SCALE GENOMIC DNA]</scope>
    <source>
        <strain evidence="11 12">DSM 102940</strain>
    </source>
</reference>
<dbReference type="GO" id="GO:0033819">
    <property type="term" value="F:lipoyl(octanoyl) transferase activity"/>
    <property type="evidence" value="ECO:0007669"/>
    <property type="project" value="UniProtKB-EC"/>
</dbReference>
<evidence type="ECO:0000256" key="4">
    <source>
        <dbReference type="ARBA" id="ARBA00024732"/>
    </source>
</evidence>
<sequence length="226" mass="25875">MKINILFLGRCEYEKALEIQYDFLKKRQNQEIGDTLILVEHPSVITLGRRAEKAHILGSEEFLKDKGTKLFQINRGGDVTYHGDGQIVGYPIFDLKNSRIGIRNFVSNLEEVFINILKEEYNIIAGRDAEHTGVWVDDKKIVAIGLAVKRGVTMHGFAFNVNTNLDHFKWIIPCGISDRGVTSVQNIVGRAIDFKHANKLVLDYFCETFNYENYEEIHLNKLVSEK</sequence>
<dbReference type="InterPro" id="IPR000544">
    <property type="entry name" value="Octanoyltransferase"/>
</dbReference>
<evidence type="ECO:0000313" key="12">
    <source>
        <dbReference type="Proteomes" id="UP000294919"/>
    </source>
</evidence>
<keyword evidence="5" id="KW-0963">Cytoplasm</keyword>
<dbReference type="PIRSF" id="PIRSF016262">
    <property type="entry name" value="LPLase"/>
    <property type="match status" value="1"/>
</dbReference>
<comment type="catalytic activity">
    <reaction evidence="5 6">
        <text>octanoyl-[ACP] + L-lysyl-[protein] = N(6)-octanoyl-L-lysyl-[protein] + holo-[ACP] + H(+)</text>
        <dbReference type="Rhea" id="RHEA:17665"/>
        <dbReference type="Rhea" id="RHEA-COMP:9636"/>
        <dbReference type="Rhea" id="RHEA-COMP:9685"/>
        <dbReference type="Rhea" id="RHEA-COMP:9752"/>
        <dbReference type="Rhea" id="RHEA-COMP:9928"/>
        <dbReference type="ChEBI" id="CHEBI:15378"/>
        <dbReference type="ChEBI" id="CHEBI:29969"/>
        <dbReference type="ChEBI" id="CHEBI:64479"/>
        <dbReference type="ChEBI" id="CHEBI:78463"/>
        <dbReference type="ChEBI" id="CHEBI:78809"/>
        <dbReference type="EC" id="2.3.1.181"/>
    </reaction>
</comment>
<comment type="pathway">
    <text evidence="1 5 6">Protein modification; protein lipoylation via endogenous pathway; protein N(6)-(lipoyl)lysine from octanoyl-[acyl-carrier-protein]: step 1/2.</text>
</comment>
<evidence type="ECO:0000256" key="1">
    <source>
        <dbReference type="ARBA" id="ARBA00004821"/>
    </source>
</evidence>
<dbReference type="InterPro" id="IPR020605">
    <property type="entry name" value="Octanoyltransferase_CS"/>
</dbReference>
<comment type="caution">
    <text evidence="11">The sequence shown here is derived from an EMBL/GenBank/DDBJ whole genome shotgun (WGS) entry which is preliminary data.</text>
</comment>
<evidence type="ECO:0000256" key="5">
    <source>
        <dbReference type="HAMAP-Rule" id="MF_00013"/>
    </source>
</evidence>
<dbReference type="Gene3D" id="3.30.930.10">
    <property type="entry name" value="Bira Bifunctional Protein, Domain 2"/>
    <property type="match status" value="1"/>
</dbReference>
<dbReference type="NCBIfam" id="TIGR00214">
    <property type="entry name" value="lipB"/>
    <property type="match status" value="1"/>
</dbReference>
<feature type="binding site" evidence="5 8">
    <location>
        <begin position="156"/>
        <end position="158"/>
    </location>
    <ligand>
        <name>substrate</name>
    </ligand>
</feature>
<comment type="miscellaneous">
    <text evidence="5">In the reaction, the free carboxyl group of octanoic acid is attached via an amide linkage to the epsilon-amino group of a specific lysine residue of lipoyl domains of lipoate-dependent enzymes.</text>
</comment>
<dbReference type="Pfam" id="PF21948">
    <property type="entry name" value="LplA-B_cat"/>
    <property type="match status" value="1"/>
</dbReference>
<dbReference type="InterPro" id="IPR004143">
    <property type="entry name" value="BPL_LPL_catalytic"/>
</dbReference>
<dbReference type="InterPro" id="IPR045864">
    <property type="entry name" value="aa-tRNA-synth_II/BPL/LPL"/>
</dbReference>
<feature type="binding site" evidence="5 8">
    <location>
        <begin position="75"/>
        <end position="82"/>
    </location>
    <ligand>
        <name>substrate</name>
    </ligand>
</feature>
<evidence type="ECO:0000256" key="3">
    <source>
        <dbReference type="ARBA" id="ARBA00023315"/>
    </source>
</evidence>
<dbReference type="CDD" id="cd16444">
    <property type="entry name" value="LipB"/>
    <property type="match status" value="1"/>
</dbReference>
<gene>
    <name evidence="5" type="primary">lipB</name>
    <name evidence="11" type="ORF">EV214_10956</name>
</gene>
<dbReference type="HAMAP" id="MF_00013">
    <property type="entry name" value="LipB"/>
    <property type="match status" value="1"/>
</dbReference>
<feature type="binding site" evidence="5 8">
    <location>
        <begin position="143"/>
        <end position="145"/>
    </location>
    <ligand>
        <name>substrate</name>
    </ligand>
</feature>
<evidence type="ECO:0000256" key="8">
    <source>
        <dbReference type="PIRSR" id="PIRSR016262-2"/>
    </source>
</evidence>
<feature type="active site" description="Acyl-thioester intermediate" evidence="5 7">
    <location>
        <position position="174"/>
    </location>
</feature>
<evidence type="ECO:0000256" key="7">
    <source>
        <dbReference type="PIRSR" id="PIRSR016262-1"/>
    </source>
</evidence>
<evidence type="ECO:0000259" key="10">
    <source>
        <dbReference type="PROSITE" id="PS51733"/>
    </source>
</evidence>
<feature type="domain" description="BPL/LPL catalytic" evidence="10">
    <location>
        <begin position="30"/>
        <end position="213"/>
    </location>
</feature>
<name>A0A4R2KMB0_9FIRM</name>
<keyword evidence="12" id="KW-1185">Reference proteome</keyword>
<dbReference type="PANTHER" id="PTHR10993">
    <property type="entry name" value="OCTANOYLTRANSFERASE"/>
    <property type="match status" value="1"/>
</dbReference>
<comment type="similarity">
    <text evidence="5 6">Belongs to the LipB family.</text>
</comment>
<dbReference type="Proteomes" id="UP000294919">
    <property type="component" value="Unassembled WGS sequence"/>
</dbReference>
<evidence type="ECO:0000313" key="11">
    <source>
        <dbReference type="EMBL" id="TCO75221.1"/>
    </source>
</evidence>
<keyword evidence="2 5" id="KW-0808">Transferase</keyword>
<feature type="site" description="Lowers pKa of active site Cys" evidence="5 9">
    <location>
        <position position="140"/>
    </location>
</feature>
<accession>A0A4R2KMB0</accession>
<dbReference type="NCBIfam" id="NF010925">
    <property type="entry name" value="PRK14345.1"/>
    <property type="match status" value="1"/>
</dbReference>
<protein>
    <recommendedName>
        <fullName evidence="5 6">Octanoyltransferase</fullName>
        <ecNumber evidence="5 6">2.3.1.181</ecNumber>
    </recommendedName>
    <alternativeName>
        <fullName evidence="5">Lipoate-protein ligase B</fullName>
    </alternativeName>
    <alternativeName>
        <fullName evidence="5">Lipoyl/octanoyl transferase</fullName>
    </alternativeName>
    <alternativeName>
        <fullName evidence="5">Octanoyl-[acyl-carrier-protein]-protein N-octanoyltransferase</fullName>
    </alternativeName>
</protein>
<evidence type="ECO:0000256" key="9">
    <source>
        <dbReference type="PIRSR" id="PIRSR016262-3"/>
    </source>
</evidence>
<dbReference type="EMBL" id="SLWV01000009">
    <property type="protein sequence ID" value="TCO75221.1"/>
    <property type="molecule type" value="Genomic_DNA"/>
</dbReference>
<comment type="function">
    <text evidence="4 5 6">Catalyzes the transfer of endogenously produced octanoic acid from octanoyl-acyl-carrier-protein onto the lipoyl domains of lipoate-dependent enzymes. Lipoyl-ACP can also act as a substrate although octanoyl-ACP is likely to be the physiological substrate.</text>
</comment>